<dbReference type="PANTHER" id="PTHR33164:SF57">
    <property type="entry name" value="MARR-FAMILY TRANSCRIPTIONAL REGULATOR"/>
    <property type="match status" value="1"/>
</dbReference>
<comment type="caution">
    <text evidence="2">The sequence shown here is derived from an EMBL/GenBank/DDBJ whole genome shotgun (WGS) entry which is preliminary data.</text>
</comment>
<evidence type="ECO:0000259" key="1">
    <source>
        <dbReference type="PROSITE" id="PS50995"/>
    </source>
</evidence>
<accession>A0A6I4U287</accession>
<name>A0A6I4U287_9SPHN</name>
<dbReference type="InterPro" id="IPR039422">
    <property type="entry name" value="MarR/SlyA-like"/>
</dbReference>
<dbReference type="EMBL" id="WTYR01000001">
    <property type="protein sequence ID" value="MXP10189.1"/>
    <property type="molecule type" value="Genomic_DNA"/>
</dbReference>
<dbReference type="AlphaFoldDB" id="A0A6I4U287"/>
<evidence type="ECO:0000313" key="2">
    <source>
        <dbReference type="EMBL" id="MXP10189.1"/>
    </source>
</evidence>
<organism evidence="2 3">
    <name type="scientific">Alteriqipengyuania halimionae</name>
    <dbReference type="NCBI Taxonomy" id="1926630"/>
    <lineage>
        <taxon>Bacteria</taxon>
        <taxon>Pseudomonadati</taxon>
        <taxon>Pseudomonadota</taxon>
        <taxon>Alphaproteobacteria</taxon>
        <taxon>Sphingomonadales</taxon>
        <taxon>Erythrobacteraceae</taxon>
        <taxon>Alteriqipengyuania</taxon>
    </lineage>
</organism>
<dbReference type="Proteomes" id="UP000429229">
    <property type="component" value="Unassembled WGS sequence"/>
</dbReference>
<reference evidence="2 3" key="1">
    <citation type="submission" date="2019-12" db="EMBL/GenBank/DDBJ databases">
        <title>Genomic-based taxomic classification of the family Erythrobacteraceae.</title>
        <authorList>
            <person name="Xu L."/>
        </authorList>
    </citation>
    <scope>NUCLEOTIDE SEQUENCE [LARGE SCALE GENOMIC DNA]</scope>
    <source>
        <strain evidence="2 3">LMG 29519</strain>
    </source>
</reference>
<evidence type="ECO:0000313" key="3">
    <source>
        <dbReference type="Proteomes" id="UP000429229"/>
    </source>
</evidence>
<dbReference type="GO" id="GO:0003700">
    <property type="term" value="F:DNA-binding transcription factor activity"/>
    <property type="evidence" value="ECO:0007669"/>
    <property type="project" value="InterPro"/>
</dbReference>
<dbReference type="PRINTS" id="PR00598">
    <property type="entry name" value="HTHMARR"/>
</dbReference>
<dbReference type="RefSeq" id="WP_160616817.1">
    <property type="nucleotide sequence ID" value="NZ_WTYR01000001.1"/>
</dbReference>
<dbReference type="PROSITE" id="PS50995">
    <property type="entry name" value="HTH_MARR_2"/>
    <property type="match status" value="1"/>
</dbReference>
<dbReference type="SMART" id="SM00347">
    <property type="entry name" value="HTH_MARR"/>
    <property type="match status" value="1"/>
</dbReference>
<sequence length="143" mass="16041">MSRLESFLPYKLSIASNAVSDRIAREYQSRFGLRISEWRIMAVLGDSGPMTPRALAQATLMDKVAVSRACRTLEARTLAMRTPHDRDGRSHMLALTETGRDVFEEIMAHAIAIEAELFETLEPDERVTLAGLLDRVHAKARES</sequence>
<dbReference type="Gene3D" id="1.10.10.10">
    <property type="entry name" value="Winged helix-like DNA-binding domain superfamily/Winged helix DNA-binding domain"/>
    <property type="match status" value="1"/>
</dbReference>
<dbReference type="InterPro" id="IPR000835">
    <property type="entry name" value="HTH_MarR-typ"/>
</dbReference>
<dbReference type="SUPFAM" id="SSF46785">
    <property type="entry name" value="Winged helix' DNA-binding domain"/>
    <property type="match status" value="1"/>
</dbReference>
<dbReference type="GO" id="GO:0006950">
    <property type="term" value="P:response to stress"/>
    <property type="evidence" value="ECO:0007669"/>
    <property type="project" value="TreeGrafter"/>
</dbReference>
<dbReference type="Pfam" id="PF12802">
    <property type="entry name" value="MarR_2"/>
    <property type="match status" value="1"/>
</dbReference>
<feature type="domain" description="HTH marR-type" evidence="1">
    <location>
        <begin position="5"/>
        <end position="138"/>
    </location>
</feature>
<keyword evidence="3" id="KW-1185">Reference proteome</keyword>
<protein>
    <submittedName>
        <fullName evidence="2">MarR family transcriptional regulator</fullName>
    </submittedName>
</protein>
<dbReference type="OrthoDB" id="8906692at2"/>
<dbReference type="InterPro" id="IPR036388">
    <property type="entry name" value="WH-like_DNA-bd_sf"/>
</dbReference>
<proteinExistence type="predicted"/>
<dbReference type="InterPro" id="IPR036390">
    <property type="entry name" value="WH_DNA-bd_sf"/>
</dbReference>
<dbReference type="PANTHER" id="PTHR33164">
    <property type="entry name" value="TRANSCRIPTIONAL REGULATOR, MARR FAMILY"/>
    <property type="match status" value="1"/>
</dbReference>
<gene>
    <name evidence="2" type="ORF">GRI68_08350</name>
</gene>